<comment type="caution">
    <text evidence="1">The sequence shown here is derived from an EMBL/GenBank/DDBJ whole genome shotgun (WGS) entry which is preliminary data.</text>
</comment>
<reference evidence="1 2" key="1">
    <citation type="submission" date="2019-05" db="EMBL/GenBank/DDBJ databases">
        <title>Another draft genome of Portunus trituberculatus and its Hox gene families provides insights of decapod evolution.</title>
        <authorList>
            <person name="Jeong J.-H."/>
            <person name="Song I."/>
            <person name="Kim S."/>
            <person name="Choi T."/>
            <person name="Kim D."/>
            <person name="Ryu S."/>
            <person name="Kim W."/>
        </authorList>
    </citation>
    <scope>NUCLEOTIDE SEQUENCE [LARGE SCALE GENOMIC DNA]</scope>
    <source>
        <tissue evidence="1">Muscle</tissue>
    </source>
</reference>
<dbReference type="AlphaFoldDB" id="A0A5B7E3Z7"/>
<evidence type="ECO:0000313" key="1">
    <source>
        <dbReference type="EMBL" id="MPC27993.1"/>
    </source>
</evidence>
<proteinExistence type="predicted"/>
<keyword evidence="2" id="KW-1185">Reference proteome</keyword>
<dbReference type="EMBL" id="VSRR010001837">
    <property type="protein sequence ID" value="MPC27993.1"/>
    <property type="molecule type" value="Genomic_DNA"/>
</dbReference>
<evidence type="ECO:0000313" key="2">
    <source>
        <dbReference type="Proteomes" id="UP000324222"/>
    </source>
</evidence>
<name>A0A5B7E3Z7_PORTR</name>
<gene>
    <name evidence="1" type="ORF">E2C01_021186</name>
</gene>
<accession>A0A5B7E3Z7</accession>
<sequence length="63" mass="7032">MQSDSITLLSDPAVAAAQVKLPTFSVINAPTWFQWVEVQFRLKRITSSTTHADHIIASLPECY</sequence>
<organism evidence="1 2">
    <name type="scientific">Portunus trituberculatus</name>
    <name type="common">Swimming crab</name>
    <name type="synonym">Neptunus trituberculatus</name>
    <dbReference type="NCBI Taxonomy" id="210409"/>
    <lineage>
        <taxon>Eukaryota</taxon>
        <taxon>Metazoa</taxon>
        <taxon>Ecdysozoa</taxon>
        <taxon>Arthropoda</taxon>
        <taxon>Crustacea</taxon>
        <taxon>Multicrustacea</taxon>
        <taxon>Malacostraca</taxon>
        <taxon>Eumalacostraca</taxon>
        <taxon>Eucarida</taxon>
        <taxon>Decapoda</taxon>
        <taxon>Pleocyemata</taxon>
        <taxon>Brachyura</taxon>
        <taxon>Eubrachyura</taxon>
        <taxon>Portunoidea</taxon>
        <taxon>Portunidae</taxon>
        <taxon>Portuninae</taxon>
        <taxon>Portunus</taxon>
    </lineage>
</organism>
<dbReference type="Proteomes" id="UP000324222">
    <property type="component" value="Unassembled WGS sequence"/>
</dbReference>
<protein>
    <submittedName>
        <fullName evidence="1">Uncharacterized protein</fullName>
    </submittedName>
</protein>